<dbReference type="EMBL" id="JBFTWV010000179">
    <property type="protein sequence ID" value="KAL2784456.1"/>
    <property type="molecule type" value="Genomic_DNA"/>
</dbReference>
<keyword evidence="1" id="KW-0472">Membrane</keyword>
<keyword evidence="1" id="KW-1133">Transmembrane helix</keyword>
<reference evidence="2 3" key="1">
    <citation type="submission" date="2024-07" db="EMBL/GenBank/DDBJ databases">
        <title>Section-level genome sequencing and comparative genomics of Aspergillus sections Usti and Cavernicolus.</title>
        <authorList>
            <consortium name="Lawrence Berkeley National Laboratory"/>
            <person name="Nybo J.L."/>
            <person name="Vesth T.C."/>
            <person name="Theobald S."/>
            <person name="Frisvad J.C."/>
            <person name="Larsen T.O."/>
            <person name="Kjaerboelling I."/>
            <person name="Rothschild-Mancinelli K."/>
            <person name="Lyhne E.K."/>
            <person name="Kogle M.E."/>
            <person name="Barry K."/>
            <person name="Clum A."/>
            <person name="Na H."/>
            <person name="Ledsgaard L."/>
            <person name="Lin J."/>
            <person name="Lipzen A."/>
            <person name="Kuo A."/>
            <person name="Riley R."/>
            <person name="Mondo S."/>
            <person name="Labutti K."/>
            <person name="Haridas S."/>
            <person name="Pangalinan J."/>
            <person name="Salamov A.A."/>
            <person name="Simmons B.A."/>
            <person name="Magnuson J.K."/>
            <person name="Chen J."/>
            <person name="Drula E."/>
            <person name="Henrissat B."/>
            <person name="Wiebenga A."/>
            <person name="Lubbers R.J."/>
            <person name="Gomes A.C."/>
            <person name="Makela M.R."/>
            <person name="Stajich J."/>
            <person name="Grigoriev I.V."/>
            <person name="Mortensen U.H."/>
            <person name="De Vries R.P."/>
            <person name="Baker S.E."/>
            <person name="Andersen M.R."/>
        </authorList>
    </citation>
    <scope>NUCLEOTIDE SEQUENCE [LARGE SCALE GENOMIC DNA]</scope>
    <source>
        <strain evidence="2 3">CBS 209.92</strain>
    </source>
</reference>
<sequence>MRYPNESAQHASNREAVRSLALRVFNHEPLTYPVEQLPAFDIRFEEMDVKEITAKGPLFSHRFLKAHCSVPKTMVLANPMNILHYLTDSIPYSFHLTLENFAFEWRYSDETPFSGLEEHGRKRTVFACFNVGVSTDSFFPHVKLRIQDTEVATDDVLLRGELLPIQRAILTRMRQKNHMHHLLTLVLAFSVAGLSFRIIEAFFQDGSLVIRATKLFNMEERNDEATQFLAQWYLGGHAGVTTEK</sequence>
<accession>A0ABR4FMI1</accession>
<organism evidence="2 3">
    <name type="scientific">Aspergillus keveii</name>
    <dbReference type="NCBI Taxonomy" id="714993"/>
    <lineage>
        <taxon>Eukaryota</taxon>
        <taxon>Fungi</taxon>
        <taxon>Dikarya</taxon>
        <taxon>Ascomycota</taxon>
        <taxon>Pezizomycotina</taxon>
        <taxon>Eurotiomycetes</taxon>
        <taxon>Eurotiomycetidae</taxon>
        <taxon>Eurotiales</taxon>
        <taxon>Aspergillaceae</taxon>
        <taxon>Aspergillus</taxon>
        <taxon>Aspergillus subgen. Nidulantes</taxon>
    </lineage>
</organism>
<keyword evidence="1" id="KW-0812">Transmembrane</keyword>
<protein>
    <submittedName>
        <fullName evidence="2">Uncharacterized protein</fullName>
    </submittedName>
</protein>
<evidence type="ECO:0000313" key="3">
    <source>
        <dbReference type="Proteomes" id="UP001610563"/>
    </source>
</evidence>
<name>A0ABR4FMI1_9EURO</name>
<feature type="transmembrane region" description="Helical" evidence="1">
    <location>
        <begin position="182"/>
        <end position="199"/>
    </location>
</feature>
<gene>
    <name evidence="2" type="ORF">BJX66DRAFT_344021</name>
</gene>
<keyword evidence="3" id="KW-1185">Reference proteome</keyword>
<comment type="caution">
    <text evidence="2">The sequence shown here is derived from an EMBL/GenBank/DDBJ whole genome shotgun (WGS) entry which is preliminary data.</text>
</comment>
<dbReference type="Proteomes" id="UP001610563">
    <property type="component" value="Unassembled WGS sequence"/>
</dbReference>
<evidence type="ECO:0000313" key="2">
    <source>
        <dbReference type="EMBL" id="KAL2784456.1"/>
    </source>
</evidence>
<evidence type="ECO:0000256" key="1">
    <source>
        <dbReference type="SAM" id="Phobius"/>
    </source>
</evidence>
<proteinExistence type="predicted"/>